<name>A0A4P6HJL4_9BACT</name>
<dbReference type="Pfam" id="PF02586">
    <property type="entry name" value="SRAP"/>
    <property type="match status" value="1"/>
</dbReference>
<gene>
    <name evidence="9" type="ORF">C3Y92_08690</name>
</gene>
<dbReference type="PANTHER" id="PTHR13604">
    <property type="entry name" value="DC12-RELATED"/>
    <property type="match status" value="1"/>
</dbReference>
<evidence type="ECO:0000256" key="4">
    <source>
        <dbReference type="ARBA" id="ARBA00022801"/>
    </source>
</evidence>
<dbReference type="PANTHER" id="PTHR13604:SF0">
    <property type="entry name" value="ABASIC SITE PROCESSING PROTEIN HMCES"/>
    <property type="match status" value="1"/>
</dbReference>
<evidence type="ECO:0000256" key="6">
    <source>
        <dbReference type="ARBA" id="ARBA00023125"/>
    </source>
</evidence>
<evidence type="ECO:0000256" key="8">
    <source>
        <dbReference type="RuleBase" id="RU364100"/>
    </source>
</evidence>
<proteinExistence type="inferred from homology"/>
<dbReference type="Gene3D" id="3.90.1680.10">
    <property type="entry name" value="SOS response associated peptidase-like"/>
    <property type="match status" value="1"/>
</dbReference>
<keyword evidence="3" id="KW-0227">DNA damage</keyword>
<dbReference type="GO" id="GO:0006508">
    <property type="term" value="P:proteolysis"/>
    <property type="evidence" value="ECO:0007669"/>
    <property type="project" value="UniProtKB-KW"/>
</dbReference>
<comment type="similarity">
    <text evidence="1 8">Belongs to the SOS response-associated peptidase family.</text>
</comment>
<dbReference type="KEGG" id="dcb:C3Y92_08690"/>
<dbReference type="SUPFAM" id="SSF143081">
    <property type="entry name" value="BB1717-like"/>
    <property type="match status" value="1"/>
</dbReference>
<keyword evidence="2 8" id="KW-0645">Protease</keyword>
<evidence type="ECO:0000256" key="2">
    <source>
        <dbReference type="ARBA" id="ARBA00022670"/>
    </source>
</evidence>
<dbReference type="OrthoDB" id="6192129at2"/>
<dbReference type="GO" id="GO:0008233">
    <property type="term" value="F:peptidase activity"/>
    <property type="evidence" value="ECO:0007669"/>
    <property type="project" value="UniProtKB-KW"/>
</dbReference>
<sequence length="214" mass="22877">MCGRFALAVPRRLLAEALGVPDLPDVPSRPEIFPSQLIEAVFTARESGRRMAGLFRWGFVPVFLADSTKTRPMINARSETALTLPSFRAAARYRRCLVPASGYFEWRGDAGGRKTRFFLSIPGRPVLALGALYERAVTAAGEVKDTVAILTRPAVGAAASVHDRMPLIVPPAAMADWLDPLRSAPADVAPLLALEPPPGLVASAGPGQPTQLVL</sequence>
<keyword evidence="4 8" id="KW-0378">Hydrolase</keyword>
<dbReference type="AlphaFoldDB" id="A0A4P6HJL4"/>
<keyword evidence="5" id="KW-0190">Covalent protein-DNA linkage</keyword>
<dbReference type="GO" id="GO:0003697">
    <property type="term" value="F:single-stranded DNA binding"/>
    <property type="evidence" value="ECO:0007669"/>
    <property type="project" value="InterPro"/>
</dbReference>
<dbReference type="InterPro" id="IPR003738">
    <property type="entry name" value="SRAP"/>
</dbReference>
<dbReference type="GO" id="GO:0106300">
    <property type="term" value="P:protein-DNA covalent cross-linking repair"/>
    <property type="evidence" value="ECO:0007669"/>
    <property type="project" value="InterPro"/>
</dbReference>
<dbReference type="Proteomes" id="UP000293296">
    <property type="component" value="Chromosome"/>
</dbReference>
<dbReference type="EC" id="3.4.-.-" evidence="8"/>
<evidence type="ECO:0000313" key="10">
    <source>
        <dbReference type="Proteomes" id="UP000293296"/>
    </source>
</evidence>
<keyword evidence="7" id="KW-0456">Lyase</keyword>
<evidence type="ECO:0000256" key="1">
    <source>
        <dbReference type="ARBA" id="ARBA00008136"/>
    </source>
</evidence>
<keyword evidence="6" id="KW-0238">DNA-binding</keyword>
<dbReference type="EMBL" id="CP026538">
    <property type="protein sequence ID" value="QAZ67297.1"/>
    <property type="molecule type" value="Genomic_DNA"/>
</dbReference>
<keyword evidence="10" id="KW-1185">Reference proteome</keyword>
<accession>A0A4P6HJL4</accession>
<dbReference type="RefSeq" id="WP_129351755.1">
    <property type="nucleotide sequence ID" value="NZ_CP026538.1"/>
</dbReference>
<evidence type="ECO:0000256" key="3">
    <source>
        <dbReference type="ARBA" id="ARBA00022763"/>
    </source>
</evidence>
<reference evidence="9 10" key="1">
    <citation type="submission" date="2018-02" db="EMBL/GenBank/DDBJ databases">
        <title>Genome sequence of Desulfovibrio carbinolicus DSM 3852.</title>
        <authorList>
            <person name="Wilbanks E."/>
            <person name="Skennerton C.T."/>
            <person name="Orphan V.J."/>
        </authorList>
    </citation>
    <scope>NUCLEOTIDE SEQUENCE [LARGE SCALE GENOMIC DNA]</scope>
    <source>
        <strain evidence="9 10">DSM 3852</strain>
    </source>
</reference>
<evidence type="ECO:0000256" key="5">
    <source>
        <dbReference type="ARBA" id="ARBA00023124"/>
    </source>
</evidence>
<evidence type="ECO:0000256" key="7">
    <source>
        <dbReference type="ARBA" id="ARBA00023239"/>
    </source>
</evidence>
<protein>
    <recommendedName>
        <fullName evidence="8">Abasic site processing protein</fullName>
        <ecNumber evidence="8">3.4.-.-</ecNumber>
    </recommendedName>
</protein>
<dbReference type="InterPro" id="IPR036590">
    <property type="entry name" value="SRAP-like"/>
</dbReference>
<dbReference type="GO" id="GO:0016829">
    <property type="term" value="F:lyase activity"/>
    <property type="evidence" value="ECO:0007669"/>
    <property type="project" value="UniProtKB-KW"/>
</dbReference>
<organism evidence="9 10">
    <name type="scientific">Solidesulfovibrio carbinolicus</name>
    <dbReference type="NCBI Taxonomy" id="296842"/>
    <lineage>
        <taxon>Bacteria</taxon>
        <taxon>Pseudomonadati</taxon>
        <taxon>Thermodesulfobacteriota</taxon>
        <taxon>Desulfovibrionia</taxon>
        <taxon>Desulfovibrionales</taxon>
        <taxon>Desulfovibrionaceae</taxon>
        <taxon>Solidesulfovibrio</taxon>
    </lineage>
</organism>
<evidence type="ECO:0000313" key="9">
    <source>
        <dbReference type="EMBL" id="QAZ67297.1"/>
    </source>
</evidence>